<evidence type="ECO:0000313" key="2">
    <source>
        <dbReference type="Proteomes" id="UP000540506"/>
    </source>
</evidence>
<name>A0A7W7R1D2_KITKI</name>
<comment type="caution">
    <text evidence="1">The sequence shown here is derived from an EMBL/GenBank/DDBJ whole genome shotgun (WGS) entry which is preliminary data.</text>
</comment>
<keyword evidence="2" id="KW-1185">Reference proteome</keyword>
<evidence type="ECO:0000313" key="1">
    <source>
        <dbReference type="EMBL" id="MBB4922976.1"/>
    </source>
</evidence>
<evidence type="ECO:0008006" key="3">
    <source>
        <dbReference type="Google" id="ProtNLM"/>
    </source>
</evidence>
<organism evidence="1 2">
    <name type="scientific">Kitasatospora kifunensis</name>
    <name type="common">Streptomyces kifunensis</name>
    <dbReference type="NCBI Taxonomy" id="58351"/>
    <lineage>
        <taxon>Bacteria</taxon>
        <taxon>Bacillati</taxon>
        <taxon>Actinomycetota</taxon>
        <taxon>Actinomycetes</taxon>
        <taxon>Kitasatosporales</taxon>
        <taxon>Streptomycetaceae</taxon>
        <taxon>Kitasatospora</taxon>
    </lineage>
</organism>
<sequence>MDVTRVSALREVLSGSPLLDATRDFAGSLRTAVTRRTARGLLLVGTSRYEPWHLAAHLGEEAAWSQVPELAPTLIRHQVPPEAALPAQLRHDLRRLAAAGRGETVLVVSPEAAGERLLERVRDARRGGATVLALEAGDPELATLAHERLTVDSPEEPGFDLVQHLVSAAAGERPRSRIAGLAKLSRLARQFTTEPVNRW</sequence>
<dbReference type="RefSeq" id="WP_184935057.1">
    <property type="nucleotide sequence ID" value="NZ_JACHJV010000001.1"/>
</dbReference>
<dbReference type="Proteomes" id="UP000540506">
    <property type="component" value="Unassembled WGS sequence"/>
</dbReference>
<proteinExistence type="predicted"/>
<reference evidence="1 2" key="1">
    <citation type="submission" date="2020-08" db="EMBL/GenBank/DDBJ databases">
        <title>Sequencing the genomes of 1000 actinobacteria strains.</title>
        <authorList>
            <person name="Klenk H.-P."/>
        </authorList>
    </citation>
    <scope>NUCLEOTIDE SEQUENCE [LARGE SCALE GENOMIC DNA]</scope>
    <source>
        <strain evidence="1 2">DSM 41654</strain>
    </source>
</reference>
<dbReference type="AlphaFoldDB" id="A0A7W7R1D2"/>
<protein>
    <recommendedName>
        <fullName evidence="3">SIS domain-containing protein</fullName>
    </recommendedName>
</protein>
<accession>A0A7W7R1D2</accession>
<dbReference type="EMBL" id="JACHJV010000001">
    <property type="protein sequence ID" value="MBB4922976.1"/>
    <property type="molecule type" value="Genomic_DNA"/>
</dbReference>
<gene>
    <name evidence="1" type="ORF">FHR34_001969</name>
</gene>